<evidence type="ECO:0000313" key="3">
    <source>
        <dbReference type="Proteomes" id="UP001600941"/>
    </source>
</evidence>
<keyword evidence="3" id="KW-1185">Reference proteome</keyword>
<evidence type="ECO:0000259" key="1">
    <source>
        <dbReference type="SMART" id="SM00857"/>
    </source>
</evidence>
<evidence type="ECO:0000313" key="2">
    <source>
        <dbReference type="EMBL" id="GAA6498264.1"/>
    </source>
</evidence>
<comment type="caution">
    <text evidence="2">The sequence shown here is derived from an EMBL/GenBank/DDBJ whole genome shotgun (WGS) entry which is preliminary data.</text>
</comment>
<dbReference type="InterPro" id="IPR036162">
    <property type="entry name" value="Resolvase-like_N_sf"/>
</dbReference>
<protein>
    <recommendedName>
        <fullName evidence="1">Resolvase/invertase-type recombinase catalytic domain-containing protein</fullName>
    </recommendedName>
</protein>
<gene>
    <name evidence="2" type="ORF">K340107D12_10800</name>
</gene>
<dbReference type="EMBL" id="BAABZQ010000001">
    <property type="protein sequence ID" value="GAA6498264.1"/>
    <property type="molecule type" value="Genomic_DNA"/>
</dbReference>
<dbReference type="Pfam" id="PF00239">
    <property type="entry name" value="Resolvase"/>
    <property type="match status" value="1"/>
</dbReference>
<name>A0ABQ0BNZ8_9FIRM</name>
<feature type="domain" description="Resolvase/invertase-type recombinase catalytic" evidence="1">
    <location>
        <begin position="10"/>
        <end position="157"/>
    </location>
</feature>
<sequence length="162" mass="19026">MSTRESNIRVAVYVRKFSEKETLLFPERSQEEICAKVIGANDNWNLIQIYQDDNCSRRSTCPQLNQLIRDAENRKIDLIITPEAERFGKDAISAYELSQKFLEYGVGIKFVENQIFTKNPMELLKLEIMAQMLQKKKEHQSECIKIGIKKKKEKERQKSAYF</sequence>
<accession>A0ABQ0BNZ8</accession>
<organism evidence="2 3">
    <name type="scientific">Blautia parvula</name>
    <dbReference type="NCBI Taxonomy" id="2877527"/>
    <lineage>
        <taxon>Bacteria</taxon>
        <taxon>Bacillati</taxon>
        <taxon>Bacillota</taxon>
        <taxon>Clostridia</taxon>
        <taxon>Lachnospirales</taxon>
        <taxon>Lachnospiraceae</taxon>
        <taxon>Blautia</taxon>
    </lineage>
</organism>
<dbReference type="SUPFAM" id="SSF53041">
    <property type="entry name" value="Resolvase-like"/>
    <property type="match status" value="1"/>
</dbReference>
<dbReference type="PANTHER" id="PTHR30461">
    <property type="entry name" value="DNA-INVERTASE FROM LAMBDOID PROPHAGE"/>
    <property type="match status" value="1"/>
</dbReference>
<dbReference type="Proteomes" id="UP001600941">
    <property type="component" value="Unassembled WGS sequence"/>
</dbReference>
<dbReference type="SMART" id="SM00857">
    <property type="entry name" value="Resolvase"/>
    <property type="match status" value="1"/>
</dbReference>
<dbReference type="Gene3D" id="3.40.50.1390">
    <property type="entry name" value="Resolvase, N-terminal catalytic domain"/>
    <property type="match status" value="1"/>
</dbReference>
<dbReference type="InterPro" id="IPR050639">
    <property type="entry name" value="SSR_resolvase"/>
</dbReference>
<reference evidence="2 3" key="1">
    <citation type="submission" date="2024-04" db="EMBL/GenBank/DDBJ databases">
        <title>Defined microbial consortia suppress multidrug-resistant proinflammatory Enterobacteriaceae via ecological control.</title>
        <authorList>
            <person name="Furuichi M."/>
            <person name="Kawaguchi T."/>
            <person name="Pust M."/>
            <person name="Yasuma K."/>
            <person name="Plichta D."/>
            <person name="Hasegawa N."/>
            <person name="Ohya T."/>
            <person name="Bhattarai S."/>
            <person name="Sasajima S."/>
            <person name="Aoto Y."/>
            <person name="Tuganbaev T."/>
            <person name="Yaginuma M."/>
            <person name="Ueda M."/>
            <person name="Okahashi N."/>
            <person name="Amafuji K."/>
            <person name="Kiridooshi Y."/>
            <person name="Sugita K."/>
            <person name="Strazar M."/>
            <person name="Skelly A."/>
            <person name="Suda W."/>
            <person name="Hattori M."/>
            <person name="Nakamoto N."/>
            <person name="Caballero S."/>
            <person name="Norman J."/>
            <person name="Olle B."/>
            <person name="Tanoue T."/>
            <person name="Arita M."/>
            <person name="Bucci V."/>
            <person name="Atarashi K."/>
            <person name="Xavier R."/>
            <person name="Honda K."/>
        </authorList>
    </citation>
    <scope>NUCLEOTIDE SEQUENCE [LARGE SCALE GENOMIC DNA]</scope>
    <source>
        <strain evidence="3">k34-0107-D12</strain>
    </source>
</reference>
<dbReference type="InterPro" id="IPR006119">
    <property type="entry name" value="Resolv_N"/>
</dbReference>
<proteinExistence type="predicted"/>
<dbReference type="CDD" id="cd00338">
    <property type="entry name" value="Ser_Recombinase"/>
    <property type="match status" value="1"/>
</dbReference>
<dbReference type="RefSeq" id="WP_227210828.1">
    <property type="nucleotide sequence ID" value="NZ_BAABZQ010000001.1"/>
</dbReference>
<dbReference type="PANTHER" id="PTHR30461:SF23">
    <property type="entry name" value="DNA RECOMBINASE-RELATED"/>
    <property type="match status" value="1"/>
</dbReference>